<organism evidence="1 2">
    <name type="scientific">Panagrolaimus sp. PS1159</name>
    <dbReference type="NCBI Taxonomy" id="55785"/>
    <lineage>
        <taxon>Eukaryota</taxon>
        <taxon>Metazoa</taxon>
        <taxon>Ecdysozoa</taxon>
        <taxon>Nematoda</taxon>
        <taxon>Chromadorea</taxon>
        <taxon>Rhabditida</taxon>
        <taxon>Tylenchina</taxon>
        <taxon>Panagrolaimomorpha</taxon>
        <taxon>Panagrolaimoidea</taxon>
        <taxon>Panagrolaimidae</taxon>
        <taxon>Panagrolaimus</taxon>
    </lineage>
</organism>
<dbReference type="WBParaSite" id="PS1159_v2.g9959.t1">
    <property type="protein sequence ID" value="PS1159_v2.g9959.t1"/>
    <property type="gene ID" value="PS1159_v2.g9959"/>
</dbReference>
<protein>
    <submittedName>
        <fullName evidence="2">RING-type domain-containing protein</fullName>
    </submittedName>
</protein>
<evidence type="ECO:0000313" key="2">
    <source>
        <dbReference type="WBParaSite" id="PS1159_v2.g9959.t1"/>
    </source>
</evidence>
<sequence>MSSSLQKSLEIGQCPICLSNLNKSNIYTISKCGHTFHHLCIFPWISIAKNCPTCRTNAVQSDIIKLFIQKNEVENAILQEVEILPYTETKRNNYYRRIMTVCQCEIIRYEIGYFQYKCLKNFNVQIYSLYRTDKIQINLTDEILVTIHSSRLLEILREKTEEKSIVNSKGERFEYFYQGMQNWQKKFLVESQNKGTFRSNEDYVRQDVKCIQFCFPKFTIKRSFKNSENGKVTVSVYTNDPDKSLKIKICPGHQSFYVEHLYEKKITRCTNSEFLCVHLQE</sequence>
<reference evidence="2" key="1">
    <citation type="submission" date="2022-11" db="UniProtKB">
        <authorList>
            <consortium name="WormBaseParasite"/>
        </authorList>
    </citation>
    <scope>IDENTIFICATION</scope>
</reference>
<dbReference type="Proteomes" id="UP000887580">
    <property type="component" value="Unplaced"/>
</dbReference>
<proteinExistence type="predicted"/>
<evidence type="ECO:0000313" key="1">
    <source>
        <dbReference type="Proteomes" id="UP000887580"/>
    </source>
</evidence>
<name>A0AC35GYG0_9BILA</name>
<accession>A0AC35GYG0</accession>